<dbReference type="Proteomes" id="UP000215914">
    <property type="component" value="Unassembled WGS sequence"/>
</dbReference>
<feature type="region of interest" description="Disordered" evidence="1">
    <location>
        <begin position="50"/>
        <end position="70"/>
    </location>
</feature>
<name>A0A9K3DWZ6_HELAN</name>
<feature type="compositionally biased region" description="Low complexity" evidence="1">
    <location>
        <begin position="16"/>
        <end position="25"/>
    </location>
</feature>
<reference evidence="2" key="2">
    <citation type="submission" date="2020-06" db="EMBL/GenBank/DDBJ databases">
        <title>Helianthus annuus Genome sequencing and assembly Release 2.</title>
        <authorList>
            <person name="Gouzy J."/>
            <person name="Langlade N."/>
            <person name="Munos S."/>
        </authorList>
    </citation>
    <scope>NUCLEOTIDE SEQUENCE</scope>
    <source>
        <tissue evidence="2">Leaves</tissue>
    </source>
</reference>
<organism evidence="2 3">
    <name type="scientific">Helianthus annuus</name>
    <name type="common">Common sunflower</name>
    <dbReference type="NCBI Taxonomy" id="4232"/>
    <lineage>
        <taxon>Eukaryota</taxon>
        <taxon>Viridiplantae</taxon>
        <taxon>Streptophyta</taxon>
        <taxon>Embryophyta</taxon>
        <taxon>Tracheophyta</taxon>
        <taxon>Spermatophyta</taxon>
        <taxon>Magnoliopsida</taxon>
        <taxon>eudicotyledons</taxon>
        <taxon>Gunneridae</taxon>
        <taxon>Pentapetalae</taxon>
        <taxon>asterids</taxon>
        <taxon>campanulids</taxon>
        <taxon>Asterales</taxon>
        <taxon>Asteraceae</taxon>
        <taxon>Asteroideae</taxon>
        <taxon>Heliantheae alliance</taxon>
        <taxon>Heliantheae</taxon>
        <taxon>Helianthus</taxon>
    </lineage>
</organism>
<gene>
    <name evidence="2" type="ORF">HanXRQr2_Chr16g0769951</name>
</gene>
<feature type="compositionally biased region" description="Low complexity" evidence="1">
    <location>
        <begin position="59"/>
        <end position="70"/>
    </location>
</feature>
<proteinExistence type="predicted"/>
<comment type="caution">
    <text evidence="2">The sequence shown here is derived from an EMBL/GenBank/DDBJ whole genome shotgun (WGS) entry which is preliminary data.</text>
</comment>
<reference evidence="2" key="1">
    <citation type="journal article" date="2017" name="Nature">
        <title>The sunflower genome provides insights into oil metabolism, flowering and Asterid evolution.</title>
        <authorList>
            <person name="Badouin H."/>
            <person name="Gouzy J."/>
            <person name="Grassa C.J."/>
            <person name="Murat F."/>
            <person name="Staton S.E."/>
            <person name="Cottret L."/>
            <person name="Lelandais-Briere C."/>
            <person name="Owens G.L."/>
            <person name="Carrere S."/>
            <person name="Mayjonade B."/>
            <person name="Legrand L."/>
            <person name="Gill N."/>
            <person name="Kane N.C."/>
            <person name="Bowers J.E."/>
            <person name="Hubner S."/>
            <person name="Bellec A."/>
            <person name="Berard A."/>
            <person name="Berges H."/>
            <person name="Blanchet N."/>
            <person name="Boniface M.C."/>
            <person name="Brunel D."/>
            <person name="Catrice O."/>
            <person name="Chaidir N."/>
            <person name="Claudel C."/>
            <person name="Donnadieu C."/>
            <person name="Faraut T."/>
            <person name="Fievet G."/>
            <person name="Helmstetter N."/>
            <person name="King M."/>
            <person name="Knapp S.J."/>
            <person name="Lai Z."/>
            <person name="Le Paslier M.C."/>
            <person name="Lippi Y."/>
            <person name="Lorenzon L."/>
            <person name="Mandel J.R."/>
            <person name="Marage G."/>
            <person name="Marchand G."/>
            <person name="Marquand E."/>
            <person name="Bret-Mestries E."/>
            <person name="Morien E."/>
            <person name="Nambeesan S."/>
            <person name="Nguyen T."/>
            <person name="Pegot-Espagnet P."/>
            <person name="Pouilly N."/>
            <person name="Raftis F."/>
            <person name="Sallet E."/>
            <person name="Schiex T."/>
            <person name="Thomas J."/>
            <person name="Vandecasteele C."/>
            <person name="Vares D."/>
            <person name="Vear F."/>
            <person name="Vautrin S."/>
            <person name="Crespi M."/>
            <person name="Mangin B."/>
            <person name="Burke J.M."/>
            <person name="Salse J."/>
            <person name="Munos S."/>
            <person name="Vincourt P."/>
            <person name="Rieseberg L.H."/>
            <person name="Langlade N.B."/>
        </authorList>
    </citation>
    <scope>NUCLEOTIDE SEQUENCE</scope>
    <source>
        <tissue evidence="2">Leaves</tissue>
    </source>
</reference>
<accession>A0A9K3DWZ6</accession>
<dbReference type="AlphaFoldDB" id="A0A9K3DWZ6"/>
<protein>
    <submittedName>
        <fullName evidence="2">Uncharacterized protein</fullName>
    </submittedName>
</protein>
<dbReference type="Gramene" id="mRNA:HanXRQr2_Chr16g0769951">
    <property type="protein sequence ID" value="CDS:HanXRQr2_Chr16g0769951.1"/>
    <property type="gene ID" value="HanXRQr2_Chr16g0769951"/>
</dbReference>
<sequence length="94" mass="10689">MNSFRPPFGVPSRLGNPNTTQPQQNFNLQDMDPNMLSCAAYLSGSTPYTPHTVLPNPAPRNHPNNNPNPNTDFRSTSFFFKFISFFISVFFFKL</sequence>
<evidence type="ECO:0000313" key="3">
    <source>
        <dbReference type="Proteomes" id="UP000215914"/>
    </source>
</evidence>
<evidence type="ECO:0000256" key="1">
    <source>
        <dbReference type="SAM" id="MobiDB-lite"/>
    </source>
</evidence>
<evidence type="ECO:0000313" key="2">
    <source>
        <dbReference type="EMBL" id="KAF5761856.1"/>
    </source>
</evidence>
<dbReference type="EMBL" id="MNCJ02000331">
    <property type="protein sequence ID" value="KAF5761856.1"/>
    <property type="molecule type" value="Genomic_DNA"/>
</dbReference>
<keyword evidence="3" id="KW-1185">Reference proteome</keyword>
<feature type="region of interest" description="Disordered" evidence="1">
    <location>
        <begin position="1"/>
        <end position="26"/>
    </location>
</feature>